<dbReference type="RefSeq" id="WP_207088576.1">
    <property type="nucleotide sequence ID" value="NZ_JAFLQW010000356.1"/>
</dbReference>
<sequence>MKQLKKRVRSLLVQLYEEVELLPDDDLQQVGAVVESLYYDLYVLRFIQQANRSVKPGDSFTRDEALRYLRSL</sequence>
<accession>A0ABS3FSV7</accession>
<evidence type="ECO:0000313" key="1">
    <source>
        <dbReference type="EMBL" id="MBO0350079.1"/>
    </source>
</evidence>
<reference evidence="1 2" key="1">
    <citation type="submission" date="2021-03" db="EMBL/GenBank/DDBJ databases">
        <title>Metabolic Capacity of the Antarctic Cyanobacterium Phormidium pseudopriestleyi that Sustains Oxygenic Photosynthesis in the Presence of Hydrogen Sulfide.</title>
        <authorList>
            <person name="Lumian J.E."/>
            <person name="Jungblut A.D."/>
            <person name="Dillon M.L."/>
            <person name="Hawes I."/>
            <person name="Doran P.T."/>
            <person name="Mackey T.J."/>
            <person name="Dick G.J."/>
            <person name="Grettenberger C.L."/>
            <person name="Sumner D.Y."/>
        </authorList>
    </citation>
    <scope>NUCLEOTIDE SEQUENCE [LARGE SCALE GENOMIC DNA]</scope>
    <source>
        <strain evidence="1 2">FRX01</strain>
    </source>
</reference>
<comment type="caution">
    <text evidence="1">The sequence shown here is derived from an EMBL/GenBank/DDBJ whole genome shotgun (WGS) entry which is preliminary data.</text>
</comment>
<gene>
    <name evidence="1" type="ORF">J0895_13345</name>
</gene>
<proteinExistence type="predicted"/>
<protein>
    <submittedName>
        <fullName evidence="1">Uncharacterized protein</fullName>
    </submittedName>
</protein>
<keyword evidence="2" id="KW-1185">Reference proteome</keyword>
<dbReference type="EMBL" id="JAFLQW010000356">
    <property type="protein sequence ID" value="MBO0350079.1"/>
    <property type="molecule type" value="Genomic_DNA"/>
</dbReference>
<evidence type="ECO:0000313" key="2">
    <source>
        <dbReference type="Proteomes" id="UP000664844"/>
    </source>
</evidence>
<dbReference type="Proteomes" id="UP000664844">
    <property type="component" value="Unassembled WGS sequence"/>
</dbReference>
<name>A0ABS3FSV7_9CYAN</name>
<organism evidence="1 2">
    <name type="scientific">Phormidium pseudopriestleyi FRX01</name>
    <dbReference type="NCBI Taxonomy" id="1759528"/>
    <lineage>
        <taxon>Bacteria</taxon>
        <taxon>Bacillati</taxon>
        <taxon>Cyanobacteriota</taxon>
        <taxon>Cyanophyceae</taxon>
        <taxon>Oscillatoriophycideae</taxon>
        <taxon>Oscillatoriales</taxon>
        <taxon>Oscillatoriaceae</taxon>
        <taxon>Phormidium</taxon>
    </lineage>
</organism>